<sequence>MSEQQFKQIHDFNEILTRPNFIESAVISKQEDGIKLKELVAHYQLKERVKCGIAQCGTKHLMGYVVTLSNGKEIIIGNKCGKNNFGVDFTNKEREFKSQRERAEQHQFIKDTFTKLPELKQTFENVLLQSGPLTFIDIQKAVKGFNGEAFDYWMLQVIRSRVSSNGVITEERFKTEEEREIEEIFNEGMNKSYVSDTKIVTVAVIEHFDIVANWHKAEKLKAYFEKIHREIRDPAGMPNDVFKNLVKDLRLYDHNLRELKEFCTYGNRLLTKENLSKLSVLFNKSDELKKLNGFIESISQRIKGVL</sequence>
<dbReference type="RefSeq" id="WP_005030221.1">
    <property type="nucleotide sequence ID" value="NZ_KB849755.1"/>
</dbReference>
<dbReference type="EMBL" id="APQG01000016">
    <property type="protein sequence ID" value="ENV98311.1"/>
    <property type="molecule type" value="Genomic_DNA"/>
</dbReference>
<dbReference type="Proteomes" id="UP000013251">
    <property type="component" value="Unassembled WGS sequence"/>
</dbReference>
<protein>
    <submittedName>
        <fullName evidence="1">Uncharacterized protein</fullName>
    </submittedName>
</protein>
<dbReference type="OrthoDB" id="9028651at2"/>
<dbReference type="PATRIC" id="fig|1217650.3.peg.1140"/>
<comment type="caution">
    <text evidence="1">The sequence shown here is derived from an EMBL/GenBank/DDBJ whole genome shotgun (WGS) entry which is preliminary data.</text>
</comment>
<evidence type="ECO:0000313" key="2">
    <source>
        <dbReference type="Proteomes" id="UP000013251"/>
    </source>
</evidence>
<accession>N9DKG0</accession>
<proteinExistence type="predicted"/>
<name>N9DKG0_ACIBZ</name>
<reference evidence="1 2" key="1">
    <citation type="submission" date="2013-02" db="EMBL/GenBank/DDBJ databases">
        <title>The Genome Sequence of Acinetobacter bereziniae CIP 70.12.</title>
        <authorList>
            <consortium name="The Broad Institute Genome Sequencing Platform"/>
            <consortium name="The Broad Institute Genome Sequencing Center for Infectious Disease"/>
            <person name="Cerqueira G."/>
            <person name="Feldgarden M."/>
            <person name="Courvalin P."/>
            <person name="Perichon B."/>
            <person name="Grillot-Courvalin C."/>
            <person name="Clermont D."/>
            <person name="Rocha E."/>
            <person name="Yoon E.-J."/>
            <person name="Nemec A."/>
            <person name="Walker B."/>
            <person name="Young S.K."/>
            <person name="Zeng Q."/>
            <person name="Gargeya S."/>
            <person name="Fitzgerald M."/>
            <person name="Haas B."/>
            <person name="Abouelleil A."/>
            <person name="Alvarado L."/>
            <person name="Arachchi H.M."/>
            <person name="Berlin A.M."/>
            <person name="Chapman S.B."/>
            <person name="Dewar J."/>
            <person name="Goldberg J."/>
            <person name="Griggs A."/>
            <person name="Gujja S."/>
            <person name="Hansen M."/>
            <person name="Howarth C."/>
            <person name="Imamovic A."/>
            <person name="Larimer J."/>
            <person name="McCowan C."/>
            <person name="Murphy C."/>
            <person name="Neiman D."/>
            <person name="Pearson M."/>
            <person name="Priest M."/>
            <person name="Roberts A."/>
            <person name="Saif S."/>
            <person name="Shea T."/>
            <person name="Sisk P."/>
            <person name="Sykes S."/>
            <person name="Wortman J."/>
            <person name="Nusbaum C."/>
            <person name="Birren B."/>
        </authorList>
    </citation>
    <scope>NUCLEOTIDE SEQUENCE [LARGE SCALE GENOMIC DNA]</scope>
    <source>
        <strain evidence="1 2">CIP 70.12</strain>
    </source>
</reference>
<keyword evidence="2" id="KW-1185">Reference proteome</keyword>
<dbReference type="HOGENOM" id="CLU_080343_0_0_6"/>
<gene>
    <name evidence="1" type="ORF">F938_01165</name>
</gene>
<evidence type="ECO:0000313" key="1">
    <source>
        <dbReference type="EMBL" id="ENV98311.1"/>
    </source>
</evidence>
<dbReference type="AlphaFoldDB" id="N9DKG0"/>
<organism evidence="1 2">
    <name type="scientific">Acinetobacter bereziniae LMG 1003 = CIP 70.12</name>
    <dbReference type="NCBI Taxonomy" id="981324"/>
    <lineage>
        <taxon>Bacteria</taxon>
        <taxon>Pseudomonadati</taxon>
        <taxon>Pseudomonadota</taxon>
        <taxon>Gammaproteobacteria</taxon>
        <taxon>Moraxellales</taxon>
        <taxon>Moraxellaceae</taxon>
        <taxon>Acinetobacter</taxon>
    </lineage>
</organism>
<dbReference type="GeneID" id="69461768"/>